<dbReference type="SUPFAM" id="SSF143422">
    <property type="entry name" value="Transposase IS200-like"/>
    <property type="match status" value="1"/>
</dbReference>
<dbReference type="GO" id="GO:0003677">
    <property type="term" value="F:DNA binding"/>
    <property type="evidence" value="ECO:0007669"/>
    <property type="project" value="InterPro"/>
</dbReference>
<reference evidence="2 3" key="1">
    <citation type="journal article" date="2007" name="PLoS ONE">
        <title>Analysis of the neurotoxin complex genes in Clostridium botulinum A1-A4 and B1 strains: BoNT/A3, /Ba4 and /B1 clusters are located within plasmids.</title>
        <authorList>
            <person name="Smith T.J."/>
            <person name="Hill K.K."/>
            <person name="Foley B.T."/>
            <person name="Detter J.C."/>
            <person name="Munk A.C."/>
            <person name="Bruce D.C."/>
            <person name="Doggett N.A."/>
            <person name="Smith L.A."/>
            <person name="Marks J.D."/>
            <person name="Xie G."/>
            <person name="Brettin T.S."/>
        </authorList>
    </citation>
    <scope>NUCLEOTIDE SEQUENCE [LARGE SCALE GENOMIC DNA]</scope>
    <source>
        <strain evidence="3">657 / Type Ba4</strain>
    </source>
</reference>
<dbReference type="Gene3D" id="3.30.70.1290">
    <property type="entry name" value="Transposase IS200-like"/>
    <property type="match status" value="1"/>
</dbReference>
<dbReference type="GO" id="GO:0006313">
    <property type="term" value="P:DNA transposition"/>
    <property type="evidence" value="ECO:0007669"/>
    <property type="project" value="InterPro"/>
</dbReference>
<reference evidence="3" key="2">
    <citation type="submission" date="2008-05" db="EMBL/GenBank/DDBJ databases">
        <title>Genome sequence of Clostridium botulinum Ba4 strain 657 plasmid pCLJ.</title>
        <authorList>
            <person name="Shrivastava S."/>
            <person name="Brown J.L."/>
            <person name="Bruce D."/>
            <person name="Detter C."/>
            <person name="Munk C."/>
            <person name="Smith L.A."/>
            <person name="Smith T.J."/>
            <person name="Sutton G."/>
            <person name="Brettin T.S."/>
        </authorList>
    </citation>
    <scope>NUCLEOTIDE SEQUENCE [LARGE SCALE GENOMIC DNA]</scope>
    <source>
        <strain evidence="3">657 / Type Ba4</strain>
        <plasmid evidence="3">pCLJ</plasmid>
    </source>
</reference>
<dbReference type="InterPro" id="IPR036515">
    <property type="entry name" value="Transposase_17_sf"/>
</dbReference>
<sequence length="144" mass="17220">MRKLRLKLIKRIKSLNSNNHSVFKLNYHLVLVIKYRRSVIDNDISNRLKEIFMYISPKYNIVLVEWNHDKNHVHVLFSAHPNSELSKFINAYKSASSRLIKKEFPQIRKQLWKEYFWSRSYCLLTSGGAPIEIIKQYIKNQGIK</sequence>
<dbReference type="EMBL" id="CP001081">
    <property type="protein sequence ID" value="ACQ51306.1"/>
    <property type="molecule type" value="Genomic_DNA"/>
</dbReference>
<feature type="domain" description="Transposase IS200-like" evidence="1">
    <location>
        <begin position="22"/>
        <end position="141"/>
    </location>
</feature>
<gene>
    <name evidence="2" type="ordered locus">CLJ_0049</name>
</gene>
<accession>A0A3F2ZXK6</accession>
<dbReference type="Pfam" id="PF01797">
    <property type="entry name" value="Y1_Tnp"/>
    <property type="match status" value="1"/>
</dbReference>
<dbReference type="GO" id="GO:0004803">
    <property type="term" value="F:transposase activity"/>
    <property type="evidence" value="ECO:0007669"/>
    <property type="project" value="InterPro"/>
</dbReference>
<evidence type="ECO:0000259" key="1">
    <source>
        <dbReference type="SMART" id="SM01321"/>
    </source>
</evidence>
<geneLocation type="plasmid" evidence="2 3">
    <name>pCLJ</name>
</geneLocation>
<dbReference type="KEGG" id="cbi:CLJ_0049"/>
<dbReference type="AlphaFoldDB" id="A0A3F2ZXK6"/>
<dbReference type="InterPro" id="IPR002686">
    <property type="entry name" value="Transposase_17"/>
</dbReference>
<protein>
    <submittedName>
        <fullName evidence="2">Transposase</fullName>
    </submittedName>
</protein>
<dbReference type="Proteomes" id="UP000002333">
    <property type="component" value="Plasmid pCLJ"/>
</dbReference>
<dbReference type="SMART" id="SM01321">
    <property type="entry name" value="Y1_Tnp"/>
    <property type="match status" value="1"/>
</dbReference>
<organism evidence="2 3">
    <name type="scientific">Clostridium botulinum (strain 657 / Type Ba4)</name>
    <dbReference type="NCBI Taxonomy" id="515621"/>
    <lineage>
        <taxon>Bacteria</taxon>
        <taxon>Bacillati</taxon>
        <taxon>Bacillota</taxon>
        <taxon>Clostridia</taxon>
        <taxon>Eubacteriales</taxon>
        <taxon>Clostridiaceae</taxon>
        <taxon>Clostridium</taxon>
    </lineage>
</organism>
<dbReference type="NCBIfam" id="NF033573">
    <property type="entry name" value="transpos_IS200"/>
    <property type="match status" value="1"/>
</dbReference>
<evidence type="ECO:0000313" key="2">
    <source>
        <dbReference type="EMBL" id="ACQ51306.1"/>
    </source>
</evidence>
<keyword evidence="2" id="KW-0614">Plasmid</keyword>
<dbReference type="PANTHER" id="PTHR33360">
    <property type="entry name" value="TRANSPOSASE FOR INSERTION SEQUENCE ELEMENT IS200"/>
    <property type="match status" value="1"/>
</dbReference>
<proteinExistence type="predicted"/>
<dbReference type="PANTHER" id="PTHR33360:SF4">
    <property type="entry name" value="TRANSPOSASE IS200-LIKE PROTEIN"/>
    <property type="match status" value="1"/>
</dbReference>
<name>A0A3F2ZXK6_CLOB6</name>
<evidence type="ECO:0000313" key="3">
    <source>
        <dbReference type="Proteomes" id="UP000002333"/>
    </source>
</evidence>